<proteinExistence type="predicted"/>
<keyword evidence="1" id="KW-0547">Nucleotide-binding</keyword>
<dbReference type="Gene3D" id="3.40.50.300">
    <property type="entry name" value="P-loop containing nucleotide triphosphate hydrolases"/>
    <property type="match status" value="1"/>
</dbReference>
<dbReference type="GO" id="GO:0032543">
    <property type="term" value="P:mitochondrial translation"/>
    <property type="evidence" value="ECO:0007669"/>
    <property type="project" value="TreeGrafter"/>
</dbReference>
<dbReference type="Proteomes" id="UP001165063">
    <property type="component" value="Unassembled WGS sequence"/>
</dbReference>
<dbReference type="EMBL" id="BSXU01000526">
    <property type="protein sequence ID" value="GMG20997.1"/>
    <property type="molecule type" value="Genomic_DNA"/>
</dbReference>
<dbReference type="GO" id="GO:0003924">
    <property type="term" value="F:GTPase activity"/>
    <property type="evidence" value="ECO:0007669"/>
    <property type="project" value="TreeGrafter"/>
</dbReference>
<dbReference type="OrthoDB" id="269151at2759"/>
<feature type="domain" description="G" evidence="3">
    <location>
        <begin position="147"/>
        <end position="252"/>
    </location>
</feature>
<gene>
    <name evidence="4" type="ORF">Amon01_000164800</name>
</gene>
<organism evidence="4 5">
    <name type="scientific">Ambrosiozyma monospora</name>
    <name type="common">Yeast</name>
    <name type="synonym">Endomycopsis monosporus</name>
    <dbReference type="NCBI Taxonomy" id="43982"/>
    <lineage>
        <taxon>Eukaryota</taxon>
        <taxon>Fungi</taxon>
        <taxon>Dikarya</taxon>
        <taxon>Ascomycota</taxon>
        <taxon>Saccharomycotina</taxon>
        <taxon>Pichiomycetes</taxon>
        <taxon>Pichiales</taxon>
        <taxon>Pichiaceae</taxon>
        <taxon>Ambrosiozyma</taxon>
    </lineage>
</organism>
<dbReference type="InterPro" id="IPR027417">
    <property type="entry name" value="P-loop_NTPase"/>
</dbReference>
<name>A0A9W6YVF3_AMBMO</name>
<comment type="caution">
    <text evidence="4">The sequence shown here is derived from an EMBL/GenBank/DDBJ whole genome shotgun (WGS) entry which is preliminary data.</text>
</comment>
<dbReference type="Gene3D" id="1.10.1580.10">
    <property type="match status" value="1"/>
</dbReference>
<sequence length="377" mass="43156">MLFQEAKQAVKQVKPAVKYKFQPRTEFPDYRVNLADFKGHQSKALTKMGQLAPQIDLVLELRDARSPISTTNVLINRVFKDKQKLVLYSKKDMSTLGSRLLDKWHKPLNENWQFVDCRSTKDVERLLKTLRDTFYKMYPPPPLGLRLMVVGMPNVGKSTLVNNLRRKGLGKKNLRTNKSVARVGNHAGVTRKTSEIIRISEEPEILLYDTPGVLLPQVNDIKTMLSLSLIGTVSLSNVDPVIACDYLLYVMNLHDPTGKPYRQYLGRPTNDILELLGGLAKKTKRYAKTRDGNRKPDYNGCALQVLADFQKGKLGRWCLDMGVLNKQSGEEFKNQLKVEKDRVDSMDAEINRVRDPQDLKKDFHQRRAEKSNQLFDI</sequence>
<evidence type="ECO:0000313" key="4">
    <source>
        <dbReference type="EMBL" id="GMG20997.1"/>
    </source>
</evidence>
<dbReference type="AlphaFoldDB" id="A0A9W6YVF3"/>
<keyword evidence="5" id="KW-1185">Reference proteome</keyword>
<evidence type="ECO:0000313" key="5">
    <source>
        <dbReference type="Proteomes" id="UP001165063"/>
    </source>
</evidence>
<accession>A0A9W6YVF3</accession>
<dbReference type="PANTHER" id="PTHR45782:SF4">
    <property type="entry name" value="MITOCHONDRIAL RIBOSOME-ASSOCIATED GTPASE 1"/>
    <property type="match status" value="1"/>
</dbReference>
<dbReference type="Pfam" id="PF01926">
    <property type="entry name" value="MMR_HSR1"/>
    <property type="match status" value="1"/>
</dbReference>
<dbReference type="GO" id="GO:0005525">
    <property type="term" value="F:GTP binding"/>
    <property type="evidence" value="ECO:0007669"/>
    <property type="project" value="UniProtKB-KW"/>
</dbReference>
<dbReference type="GO" id="GO:0005739">
    <property type="term" value="C:mitochondrion"/>
    <property type="evidence" value="ECO:0007669"/>
    <property type="project" value="TreeGrafter"/>
</dbReference>
<reference evidence="4" key="1">
    <citation type="submission" date="2023-04" db="EMBL/GenBank/DDBJ databases">
        <title>Ambrosiozyma monospora NBRC 1965.</title>
        <authorList>
            <person name="Ichikawa N."/>
            <person name="Sato H."/>
            <person name="Tonouchi N."/>
        </authorList>
    </citation>
    <scope>NUCLEOTIDE SEQUENCE</scope>
    <source>
        <strain evidence="4">NBRC 1965</strain>
    </source>
</reference>
<dbReference type="SUPFAM" id="SSF52540">
    <property type="entry name" value="P-loop containing nucleoside triphosphate hydrolases"/>
    <property type="match status" value="1"/>
</dbReference>
<protein>
    <submittedName>
        <fullName evidence="4">Unnamed protein product</fullName>
    </submittedName>
</protein>
<keyword evidence="2" id="KW-0342">GTP-binding</keyword>
<evidence type="ECO:0000256" key="1">
    <source>
        <dbReference type="ARBA" id="ARBA00022741"/>
    </source>
</evidence>
<dbReference type="InterPro" id="IPR023179">
    <property type="entry name" value="GTP-bd_ortho_bundle_sf"/>
</dbReference>
<dbReference type="CDD" id="cd01856">
    <property type="entry name" value="YlqF"/>
    <property type="match status" value="1"/>
</dbReference>
<dbReference type="InterPro" id="IPR006073">
    <property type="entry name" value="GTP-bd"/>
</dbReference>
<evidence type="ECO:0000259" key="3">
    <source>
        <dbReference type="Pfam" id="PF01926"/>
    </source>
</evidence>
<evidence type="ECO:0000256" key="2">
    <source>
        <dbReference type="ARBA" id="ARBA00023134"/>
    </source>
</evidence>
<dbReference type="PANTHER" id="PTHR45782">
    <property type="entry name" value="MITOCHONDRIAL RIBOSOME-ASSOCIATED GTPASE 1"/>
    <property type="match status" value="1"/>
</dbReference>